<gene>
    <name evidence="15" type="primary">nadC</name>
    <name evidence="15" type="ORF">EHQ30_00305</name>
</gene>
<dbReference type="InterPro" id="IPR004393">
    <property type="entry name" value="NadC"/>
</dbReference>
<evidence type="ECO:0000259" key="13">
    <source>
        <dbReference type="Pfam" id="PF01729"/>
    </source>
</evidence>
<dbReference type="GO" id="GO:0009435">
    <property type="term" value="P:NAD+ biosynthetic process"/>
    <property type="evidence" value="ECO:0007669"/>
    <property type="project" value="UniProtKB-UniPathway"/>
</dbReference>
<dbReference type="InterPro" id="IPR036068">
    <property type="entry name" value="Nicotinate_pribotase-like_C"/>
</dbReference>
<dbReference type="GO" id="GO:0034213">
    <property type="term" value="P:quinolinate catabolic process"/>
    <property type="evidence" value="ECO:0007669"/>
    <property type="project" value="TreeGrafter"/>
</dbReference>
<dbReference type="CDD" id="cd01572">
    <property type="entry name" value="QPRTase"/>
    <property type="match status" value="1"/>
</dbReference>
<evidence type="ECO:0000256" key="9">
    <source>
        <dbReference type="ARBA" id="ARBA00033102"/>
    </source>
</evidence>
<dbReference type="PANTHER" id="PTHR32179">
    <property type="entry name" value="NICOTINATE-NUCLEOTIDE PYROPHOSPHORYLASE [CARBOXYLATING]"/>
    <property type="match status" value="1"/>
</dbReference>
<evidence type="ECO:0000256" key="11">
    <source>
        <dbReference type="ARBA" id="ARBA00069173"/>
    </source>
</evidence>
<evidence type="ECO:0000259" key="14">
    <source>
        <dbReference type="Pfam" id="PF02749"/>
    </source>
</evidence>
<evidence type="ECO:0000256" key="8">
    <source>
        <dbReference type="ARBA" id="ARBA00022679"/>
    </source>
</evidence>
<evidence type="ECO:0000313" key="15">
    <source>
        <dbReference type="EMBL" id="TGK95127.1"/>
    </source>
</evidence>
<dbReference type="EC" id="2.4.2.19" evidence="5"/>
<dbReference type="FunFam" id="3.20.20.70:FF:000030">
    <property type="entry name" value="Nicotinate-nucleotide pyrophosphorylase, carboxylating"/>
    <property type="match status" value="1"/>
</dbReference>
<dbReference type="InterPro" id="IPR013785">
    <property type="entry name" value="Aldolase_TIM"/>
</dbReference>
<evidence type="ECO:0000256" key="10">
    <source>
        <dbReference type="ARBA" id="ARBA00047445"/>
    </source>
</evidence>
<dbReference type="NCBIfam" id="TIGR00078">
    <property type="entry name" value="nadC"/>
    <property type="match status" value="1"/>
</dbReference>
<dbReference type="EMBL" id="RQFP01000001">
    <property type="protein sequence ID" value="TGK95127.1"/>
    <property type="molecule type" value="Genomic_DNA"/>
</dbReference>
<dbReference type="GO" id="GO:0005737">
    <property type="term" value="C:cytoplasm"/>
    <property type="evidence" value="ECO:0007669"/>
    <property type="project" value="TreeGrafter"/>
</dbReference>
<dbReference type="PIRSF" id="PIRSF006250">
    <property type="entry name" value="NadC_ModD"/>
    <property type="match status" value="1"/>
</dbReference>
<keyword evidence="6" id="KW-0662">Pyridine nucleotide biosynthesis</keyword>
<dbReference type="PANTHER" id="PTHR32179:SF3">
    <property type="entry name" value="NICOTINATE-NUCLEOTIDE PYROPHOSPHORYLASE [CARBOXYLATING]"/>
    <property type="match status" value="1"/>
</dbReference>
<evidence type="ECO:0000256" key="1">
    <source>
        <dbReference type="ARBA" id="ARBA00003237"/>
    </source>
</evidence>
<sequence length="287" mass="31219">MTRGYTTPVTEISEKDFDALVTLALEEDLPAGDITTDSLFGSEEICKADLHAKEDGVLCGLAVLPCLIRKTKAKVTWKPVLVDGDSLSKGTIIGSLEGSLVSVLKMERILLNFIQYLSGIATNANKVAKEFPNLLILDTRKTLPGYRKLAKYAVYTGGGANHRLNLSEMAMLKDNHVAKAGSIQSAVQIVRNANPEKKIELEIDGLLQLDEAIAANPDIILLDNFSDSDTEKAIETIKKNAPGIRIECSGGITPEKLKFLSKFQDIGVSMGYLTHTVKFLDISLDIK</sequence>
<evidence type="ECO:0000256" key="7">
    <source>
        <dbReference type="ARBA" id="ARBA00022676"/>
    </source>
</evidence>
<dbReference type="Pfam" id="PF01729">
    <property type="entry name" value="QRPTase_C"/>
    <property type="match status" value="1"/>
</dbReference>
<feature type="domain" description="Quinolinate phosphoribosyl transferase N-terminal" evidence="14">
    <location>
        <begin position="33"/>
        <end position="118"/>
    </location>
</feature>
<keyword evidence="8 12" id="KW-0808">Transferase</keyword>
<evidence type="ECO:0000256" key="5">
    <source>
        <dbReference type="ARBA" id="ARBA00011944"/>
    </source>
</evidence>
<comment type="caution">
    <text evidence="15">The sequence shown here is derived from an EMBL/GenBank/DDBJ whole genome shotgun (WGS) entry which is preliminary data.</text>
</comment>
<dbReference type="RefSeq" id="WP_100791180.1">
    <property type="nucleotide sequence ID" value="NZ_NPDQ01000005.1"/>
</dbReference>
<comment type="similarity">
    <text evidence="3 12">Belongs to the NadC/ModD family.</text>
</comment>
<evidence type="ECO:0000256" key="2">
    <source>
        <dbReference type="ARBA" id="ARBA00004893"/>
    </source>
</evidence>
<keyword evidence="7 12" id="KW-0328">Glycosyltransferase</keyword>
<dbReference type="InterPro" id="IPR037128">
    <property type="entry name" value="Quinolinate_PRibosylTase_N_sf"/>
</dbReference>
<dbReference type="Gene3D" id="3.20.20.70">
    <property type="entry name" value="Aldolase class I"/>
    <property type="match status" value="1"/>
</dbReference>
<dbReference type="FunFam" id="3.90.1170.20:FF:000001">
    <property type="entry name" value="Nicotinate-nucleotide diphosphorylase (Carboxylating)"/>
    <property type="match status" value="1"/>
</dbReference>
<accession>A0A2M9Y0I8</accession>
<dbReference type="InterPro" id="IPR022412">
    <property type="entry name" value="Quinolinate_PRibosylTrfase_N"/>
</dbReference>
<dbReference type="Gene3D" id="3.90.1170.20">
    <property type="entry name" value="Quinolinate phosphoribosyl transferase, N-terminal domain"/>
    <property type="match status" value="1"/>
</dbReference>
<comment type="catalytic activity">
    <reaction evidence="10">
        <text>nicotinate beta-D-ribonucleotide + CO2 + diphosphate = quinolinate + 5-phospho-alpha-D-ribose 1-diphosphate + 2 H(+)</text>
        <dbReference type="Rhea" id="RHEA:12733"/>
        <dbReference type="ChEBI" id="CHEBI:15378"/>
        <dbReference type="ChEBI" id="CHEBI:16526"/>
        <dbReference type="ChEBI" id="CHEBI:29959"/>
        <dbReference type="ChEBI" id="CHEBI:33019"/>
        <dbReference type="ChEBI" id="CHEBI:57502"/>
        <dbReference type="ChEBI" id="CHEBI:58017"/>
        <dbReference type="EC" id="2.4.2.19"/>
    </reaction>
</comment>
<protein>
    <recommendedName>
        <fullName evidence="11">Probable nicotinate-nucleotide pyrophosphorylase [carboxylating]</fullName>
        <ecNumber evidence="5">2.4.2.19</ecNumber>
    </recommendedName>
    <alternativeName>
        <fullName evidence="9">Quinolinate phosphoribosyltransferase [decarboxylating]</fullName>
    </alternativeName>
</protein>
<dbReference type="OrthoDB" id="9782546at2"/>
<dbReference type="InterPro" id="IPR002638">
    <property type="entry name" value="Quinolinate_PRibosylTrfase_C"/>
</dbReference>
<comment type="function">
    <text evidence="1">Involved in the catabolism of quinolinic acid (QA).</text>
</comment>
<dbReference type="InterPro" id="IPR027277">
    <property type="entry name" value="NadC/ModD"/>
</dbReference>
<comment type="pathway">
    <text evidence="2">Cofactor biosynthesis; NAD(+) biosynthesis; nicotinate D-ribonucleotide from quinolinate: step 1/1.</text>
</comment>
<comment type="subunit">
    <text evidence="4">Hexamer formed by 3 homodimers.</text>
</comment>
<dbReference type="Proteomes" id="UP000297891">
    <property type="component" value="Unassembled WGS sequence"/>
</dbReference>
<keyword evidence="16" id="KW-1185">Reference proteome</keyword>
<organism evidence="15 16">
    <name type="scientific">Leptospira brenneri</name>
    <dbReference type="NCBI Taxonomy" id="2023182"/>
    <lineage>
        <taxon>Bacteria</taxon>
        <taxon>Pseudomonadati</taxon>
        <taxon>Spirochaetota</taxon>
        <taxon>Spirochaetia</taxon>
        <taxon>Leptospirales</taxon>
        <taxon>Leptospiraceae</taxon>
        <taxon>Leptospira</taxon>
    </lineage>
</organism>
<dbReference type="AlphaFoldDB" id="A0A2M9Y0I8"/>
<evidence type="ECO:0000256" key="6">
    <source>
        <dbReference type="ARBA" id="ARBA00022642"/>
    </source>
</evidence>
<name>A0A2M9Y0I8_9LEPT</name>
<dbReference type="GO" id="GO:0004514">
    <property type="term" value="F:nicotinate-nucleotide diphosphorylase (carboxylating) activity"/>
    <property type="evidence" value="ECO:0007669"/>
    <property type="project" value="UniProtKB-EC"/>
</dbReference>
<evidence type="ECO:0000256" key="4">
    <source>
        <dbReference type="ARBA" id="ARBA00011218"/>
    </source>
</evidence>
<dbReference type="SUPFAM" id="SSF54675">
    <property type="entry name" value="Nicotinate/Quinolinate PRTase N-terminal domain-like"/>
    <property type="match status" value="1"/>
</dbReference>
<feature type="domain" description="Quinolinate phosphoribosyl transferase C-terminal" evidence="13">
    <location>
        <begin position="121"/>
        <end position="285"/>
    </location>
</feature>
<evidence type="ECO:0000256" key="12">
    <source>
        <dbReference type="PIRNR" id="PIRNR006250"/>
    </source>
</evidence>
<evidence type="ECO:0000313" key="16">
    <source>
        <dbReference type="Proteomes" id="UP000297891"/>
    </source>
</evidence>
<dbReference type="Pfam" id="PF02749">
    <property type="entry name" value="QRPTase_N"/>
    <property type="match status" value="1"/>
</dbReference>
<proteinExistence type="inferred from homology"/>
<dbReference type="SUPFAM" id="SSF51690">
    <property type="entry name" value="Nicotinate/Quinolinate PRTase C-terminal domain-like"/>
    <property type="match status" value="1"/>
</dbReference>
<dbReference type="UniPathway" id="UPA00253">
    <property type="reaction ID" value="UER00331"/>
</dbReference>
<evidence type="ECO:0000256" key="3">
    <source>
        <dbReference type="ARBA" id="ARBA00009400"/>
    </source>
</evidence>
<reference evidence="15" key="1">
    <citation type="journal article" date="2019" name="PLoS Negl. Trop. Dis.">
        <title>Revisiting the worldwide diversity of Leptospira species in the environment.</title>
        <authorList>
            <person name="Vincent A.T."/>
            <person name="Schiettekatte O."/>
            <person name="Bourhy P."/>
            <person name="Veyrier F.J."/>
            <person name="Picardeau M."/>
        </authorList>
    </citation>
    <scope>NUCLEOTIDE SEQUENCE [LARGE SCALE GENOMIC DNA]</scope>
    <source>
        <strain evidence="15">201800277</strain>
    </source>
</reference>